<name>A0AAN6S7G4_9PEZI</name>
<evidence type="ECO:0000313" key="1">
    <source>
        <dbReference type="EMBL" id="KAK3942873.1"/>
    </source>
</evidence>
<sequence>MSLQSATFPLECVQLNVDGTGFVVPVMHLVKRSDYFSAYFSDPQRLATATSQGIAISADLETFKHVVSYLRHGVFPLLYDQVTGQHDLIRYEKIFVQAQELRMRKLVKWLEHKLYFLCVDARKTWSVVEISPRNPFRTRTRNGVEYVAQVTESRPGGSGEVKWFVEVTKNININRRWLFDFGHSFEAWWRNLTRGDENLPEYFQFR</sequence>
<gene>
    <name evidence="1" type="ORF">QBC46DRAFT_378989</name>
</gene>
<protein>
    <recommendedName>
        <fullName evidence="3">BTB domain-containing protein</fullName>
    </recommendedName>
</protein>
<proteinExistence type="predicted"/>
<evidence type="ECO:0008006" key="3">
    <source>
        <dbReference type="Google" id="ProtNLM"/>
    </source>
</evidence>
<dbReference type="EMBL" id="MU853770">
    <property type="protein sequence ID" value="KAK3942873.1"/>
    <property type="molecule type" value="Genomic_DNA"/>
</dbReference>
<organism evidence="1 2">
    <name type="scientific">Diplogelasinospora grovesii</name>
    <dbReference type="NCBI Taxonomy" id="303347"/>
    <lineage>
        <taxon>Eukaryota</taxon>
        <taxon>Fungi</taxon>
        <taxon>Dikarya</taxon>
        <taxon>Ascomycota</taxon>
        <taxon>Pezizomycotina</taxon>
        <taxon>Sordariomycetes</taxon>
        <taxon>Sordariomycetidae</taxon>
        <taxon>Sordariales</taxon>
        <taxon>Diplogelasinosporaceae</taxon>
        <taxon>Diplogelasinospora</taxon>
    </lineage>
</organism>
<evidence type="ECO:0000313" key="2">
    <source>
        <dbReference type="Proteomes" id="UP001303473"/>
    </source>
</evidence>
<dbReference type="AlphaFoldDB" id="A0AAN6S7G4"/>
<dbReference type="Proteomes" id="UP001303473">
    <property type="component" value="Unassembled WGS sequence"/>
</dbReference>
<dbReference type="SUPFAM" id="SSF54695">
    <property type="entry name" value="POZ domain"/>
    <property type="match status" value="1"/>
</dbReference>
<dbReference type="InterPro" id="IPR011333">
    <property type="entry name" value="SKP1/BTB/POZ_sf"/>
</dbReference>
<accession>A0AAN6S7G4</accession>
<reference evidence="2" key="1">
    <citation type="journal article" date="2023" name="Mol. Phylogenet. Evol.">
        <title>Genome-scale phylogeny and comparative genomics of the fungal order Sordariales.</title>
        <authorList>
            <person name="Hensen N."/>
            <person name="Bonometti L."/>
            <person name="Westerberg I."/>
            <person name="Brannstrom I.O."/>
            <person name="Guillou S."/>
            <person name="Cros-Aarteil S."/>
            <person name="Calhoun S."/>
            <person name="Haridas S."/>
            <person name="Kuo A."/>
            <person name="Mondo S."/>
            <person name="Pangilinan J."/>
            <person name="Riley R."/>
            <person name="LaButti K."/>
            <person name="Andreopoulos B."/>
            <person name="Lipzen A."/>
            <person name="Chen C."/>
            <person name="Yan M."/>
            <person name="Daum C."/>
            <person name="Ng V."/>
            <person name="Clum A."/>
            <person name="Steindorff A."/>
            <person name="Ohm R.A."/>
            <person name="Martin F."/>
            <person name="Silar P."/>
            <person name="Natvig D.O."/>
            <person name="Lalanne C."/>
            <person name="Gautier V."/>
            <person name="Ament-Velasquez S.L."/>
            <person name="Kruys A."/>
            <person name="Hutchinson M.I."/>
            <person name="Powell A.J."/>
            <person name="Barry K."/>
            <person name="Miller A.N."/>
            <person name="Grigoriev I.V."/>
            <person name="Debuchy R."/>
            <person name="Gladieux P."/>
            <person name="Hiltunen Thoren M."/>
            <person name="Johannesson H."/>
        </authorList>
    </citation>
    <scope>NUCLEOTIDE SEQUENCE [LARGE SCALE GENOMIC DNA]</scope>
    <source>
        <strain evidence="2">CBS 340.73</strain>
    </source>
</reference>
<dbReference type="Gene3D" id="3.30.710.10">
    <property type="entry name" value="Potassium Channel Kv1.1, Chain A"/>
    <property type="match status" value="1"/>
</dbReference>
<comment type="caution">
    <text evidence="1">The sequence shown here is derived from an EMBL/GenBank/DDBJ whole genome shotgun (WGS) entry which is preliminary data.</text>
</comment>
<keyword evidence="2" id="KW-1185">Reference proteome</keyword>